<gene>
    <name evidence="2" type="ORF">PG994_005811</name>
</gene>
<accession>A0ABR1VDA9</accession>
<feature type="domain" description="2EXR" evidence="1">
    <location>
        <begin position="23"/>
        <end position="138"/>
    </location>
</feature>
<dbReference type="Pfam" id="PF20150">
    <property type="entry name" value="2EXR"/>
    <property type="match status" value="1"/>
</dbReference>
<dbReference type="EMBL" id="JAQQWL010000006">
    <property type="protein sequence ID" value="KAK8069195.1"/>
    <property type="molecule type" value="Genomic_DNA"/>
</dbReference>
<comment type="caution">
    <text evidence="2">The sequence shown here is derived from an EMBL/GenBank/DDBJ whole genome shotgun (WGS) entry which is preliminary data.</text>
</comment>
<dbReference type="PANTHER" id="PTHR35910:SF6">
    <property type="entry name" value="2EXR DOMAIN-CONTAINING PROTEIN"/>
    <property type="match status" value="1"/>
</dbReference>
<organism evidence="2 3">
    <name type="scientific">Apiospora phragmitis</name>
    <dbReference type="NCBI Taxonomy" id="2905665"/>
    <lineage>
        <taxon>Eukaryota</taxon>
        <taxon>Fungi</taxon>
        <taxon>Dikarya</taxon>
        <taxon>Ascomycota</taxon>
        <taxon>Pezizomycotina</taxon>
        <taxon>Sordariomycetes</taxon>
        <taxon>Xylariomycetidae</taxon>
        <taxon>Amphisphaeriales</taxon>
        <taxon>Apiosporaceae</taxon>
        <taxon>Apiospora</taxon>
    </lineage>
</organism>
<evidence type="ECO:0000313" key="3">
    <source>
        <dbReference type="Proteomes" id="UP001480595"/>
    </source>
</evidence>
<dbReference type="GeneID" id="92090283"/>
<sequence>MAPKEYQSIYNISQPRPPCHDAFPQFTRLPGELRLQIWRESLKRNRLIRVDLALPKPDADADIRYSHRTDCGKAITGGRYHATIPGYHIYSKLLRVSAEARYEALLFYRIHIPCYIRDPWGKTRKASILYLNPEYDFLHLETRFPAKDTVVDYMFDIKAYDPLGVGLRNLAIDQNTIQSSGWVALKPEHLDLPARTAYLETLSQLREVFWVNITSFARRNAGPLSPIRGLGVRFNDGFPIMTREPVFDRLRADPRPIDENLEKVIIATPDPREIMKSWHRLLANAAIHRDHANSIQYRYLLAQTPTEGDAVFGSEDAARFLEKENKQWKAMLETVSGFRKNKPPYSWSPGEVDAAFGFWLFPVDADDRAPLGLTEDDPLKWNQVLQLSNCWPELGLSEMPQ</sequence>
<dbReference type="RefSeq" id="XP_066716489.1">
    <property type="nucleotide sequence ID" value="XM_066857220.1"/>
</dbReference>
<keyword evidence="3" id="KW-1185">Reference proteome</keyword>
<proteinExistence type="predicted"/>
<name>A0ABR1VDA9_9PEZI</name>
<protein>
    <recommendedName>
        <fullName evidence="1">2EXR domain-containing protein</fullName>
    </recommendedName>
</protein>
<evidence type="ECO:0000313" key="2">
    <source>
        <dbReference type="EMBL" id="KAK8069195.1"/>
    </source>
</evidence>
<dbReference type="PANTHER" id="PTHR35910">
    <property type="entry name" value="2EXR DOMAIN-CONTAINING PROTEIN"/>
    <property type="match status" value="1"/>
</dbReference>
<dbReference type="Proteomes" id="UP001480595">
    <property type="component" value="Unassembled WGS sequence"/>
</dbReference>
<dbReference type="InterPro" id="IPR045518">
    <property type="entry name" value="2EXR"/>
</dbReference>
<evidence type="ECO:0000259" key="1">
    <source>
        <dbReference type="Pfam" id="PF20150"/>
    </source>
</evidence>
<reference evidence="2 3" key="1">
    <citation type="submission" date="2023-01" db="EMBL/GenBank/DDBJ databases">
        <title>Analysis of 21 Apiospora genomes using comparative genomics revels a genus with tremendous synthesis potential of carbohydrate active enzymes and secondary metabolites.</title>
        <authorList>
            <person name="Sorensen T."/>
        </authorList>
    </citation>
    <scope>NUCLEOTIDE SEQUENCE [LARGE SCALE GENOMIC DNA]</scope>
    <source>
        <strain evidence="2 3">CBS 135458</strain>
    </source>
</reference>